<gene>
    <name evidence="3" type="ORF">GCM10023333_11910</name>
</gene>
<evidence type="ECO:0000313" key="3">
    <source>
        <dbReference type="EMBL" id="GAA4879552.1"/>
    </source>
</evidence>
<name>A0ABP9EI23_9GAMM</name>
<evidence type="ECO:0000259" key="2">
    <source>
        <dbReference type="Pfam" id="PF07811"/>
    </source>
</evidence>
<dbReference type="RefSeq" id="WP_345334379.1">
    <property type="nucleotide sequence ID" value="NZ_BAABJZ010000016.1"/>
</dbReference>
<feature type="domain" description="TadE-like" evidence="2">
    <location>
        <begin position="8"/>
        <end position="50"/>
    </location>
</feature>
<protein>
    <recommendedName>
        <fullName evidence="2">TadE-like domain-containing protein</fullName>
    </recommendedName>
</protein>
<dbReference type="Pfam" id="PF07811">
    <property type="entry name" value="TadE"/>
    <property type="match status" value="1"/>
</dbReference>
<proteinExistence type="predicted"/>
<evidence type="ECO:0000313" key="4">
    <source>
        <dbReference type="Proteomes" id="UP001499988"/>
    </source>
</evidence>
<dbReference type="Proteomes" id="UP001499988">
    <property type="component" value="Unassembled WGS sequence"/>
</dbReference>
<keyword evidence="1" id="KW-0472">Membrane</keyword>
<sequence>MRVRRQRGTYLTEFAIVASVVFTAIFAVLEVARLMYTYNVLTEASRRSARLAAVCAPNNPAGVPSVYEDLKSLALFDGTTLVKNLTNDNLTIDYLDKDGASALTYSAISLVRASISDYQHQLLIPGFFITLNAPTFVTILPRESLGATRFGITTICS</sequence>
<feature type="transmembrane region" description="Helical" evidence="1">
    <location>
        <begin position="12"/>
        <end position="36"/>
    </location>
</feature>
<keyword evidence="4" id="KW-1185">Reference proteome</keyword>
<comment type="caution">
    <text evidence="3">The sequence shown here is derived from an EMBL/GenBank/DDBJ whole genome shotgun (WGS) entry which is preliminary data.</text>
</comment>
<keyword evidence="1" id="KW-1133">Transmembrane helix</keyword>
<keyword evidence="1" id="KW-0812">Transmembrane</keyword>
<organism evidence="3 4">
    <name type="scientific">Ferrimonas pelagia</name>
    <dbReference type="NCBI Taxonomy" id="1177826"/>
    <lineage>
        <taxon>Bacteria</taxon>
        <taxon>Pseudomonadati</taxon>
        <taxon>Pseudomonadota</taxon>
        <taxon>Gammaproteobacteria</taxon>
        <taxon>Alteromonadales</taxon>
        <taxon>Ferrimonadaceae</taxon>
        <taxon>Ferrimonas</taxon>
    </lineage>
</organism>
<dbReference type="InterPro" id="IPR012495">
    <property type="entry name" value="TadE-like_dom"/>
</dbReference>
<evidence type="ECO:0000256" key="1">
    <source>
        <dbReference type="SAM" id="Phobius"/>
    </source>
</evidence>
<accession>A0ABP9EI23</accession>
<reference evidence="4" key="1">
    <citation type="journal article" date="2019" name="Int. J. Syst. Evol. Microbiol.">
        <title>The Global Catalogue of Microorganisms (GCM) 10K type strain sequencing project: providing services to taxonomists for standard genome sequencing and annotation.</title>
        <authorList>
            <consortium name="The Broad Institute Genomics Platform"/>
            <consortium name="The Broad Institute Genome Sequencing Center for Infectious Disease"/>
            <person name="Wu L."/>
            <person name="Ma J."/>
        </authorList>
    </citation>
    <scope>NUCLEOTIDE SEQUENCE [LARGE SCALE GENOMIC DNA]</scope>
    <source>
        <strain evidence="4">JCM 18401</strain>
    </source>
</reference>
<dbReference type="EMBL" id="BAABJZ010000016">
    <property type="protein sequence ID" value="GAA4879552.1"/>
    <property type="molecule type" value="Genomic_DNA"/>
</dbReference>